<evidence type="ECO:0000313" key="10">
    <source>
        <dbReference type="EMBL" id="KAL3847898.1"/>
    </source>
</evidence>
<evidence type="ECO:0000256" key="6">
    <source>
        <dbReference type="ARBA" id="ARBA00023022"/>
    </source>
</evidence>
<comment type="caution">
    <text evidence="10">The sequence shown here is derived from an EMBL/GenBank/DDBJ whole genome shotgun (WGS) entry which is preliminary data.</text>
</comment>
<dbReference type="InterPro" id="IPR028060">
    <property type="entry name" value="Defensin_big_dom"/>
</dbReference>
<dbReference type="Gene3D" id="2.20.20.10">
    <property type="entry name" value="Anthopleurin-A"/>
    <property type="match status" value="1"/>
</dbReference>
<evidence type="ECO:0000256" key="2">
    <source>
        <dbReference type="ARBA" id="ARBA00022525"/>
    </source>
</evidence>
<evidence type="ECO:0000256" key="3">
    <source>
        <dbReference type="ARBA" id="ARBA00022529"/>
    </source>
</evidence>
<feature type="transmembrane region" description="Helical" evidence="8">
    <location>
        <begin position="20"/>
        <end position="44"/>
    </location>
</feature>
<dbReference type="Pfam" id="PF14862">
    <property type="entry name" value="Defensin_big"/>
    <property type="match status" value="1"/>
</dbReference>
<evidence type="ECO:0000256" key="4">
    <source>
        <dbReference type="ARBA" id="ARBA00022729"/>
    </source>
</evidence>
<keyword evidence="8" id="KW-0812">Transmembrane</keyword>
<dbReference type="EMBL" id="JBJQND010000016">
    <property type="protein sequence ID" value="KAL3847898.1"/>
    <property type="molecule type" value="Genomic_DNA"/>
</dbReference>
<evidence type="ECO:0000259" key="9">
    <source>
        <dbReference type="Pfam" id="PF14862"/>
    </source>
</evidence>
<keyword evidence="4" id="KW-0732">Signal</keyword>
<evidence type="ECO:0000256" key="8">
    <source>
        <dbReference type="SAM" id="Phobius"/>
    </source>
</evidence>
<dbReference type="GO" id="GO:0005576">
    <property type="term" value="C:extracellular region"/>
    <property type="evidence" value="ECO:0007669"/>
    <property type="project" value="UniProtKB-SubCell"/>
</dbReference>
<evidence type="ECO:0000313" key="11">
    <source>
        <dbReference type="Proteomes" id="UP001634394"/>
    </source>
</evidence>
<keyword evidence="8" id="KW-0472">Membrane</keyword>
<protein>
    <recommendedName>
        <fullName evidence="9">Big defensin domain-containing protein</fullName>
    </recommendedName>
</protein>
<keyword evidence="5" id="KW-0211">Defensin</keyword>
<evidence type="ECO:0000256" key="5">
    <source>
        <dbReference type="ARBA" id="ARBA00022940"/>
    </source>
</evidence>
<feature type="domain" description="Big defensin" evidence="9">
    <location>
        <begin position="26"/>
        <end position="80"/>
    </location>
</feature>
<keyword evidence="8" id="KW-1133">Transmembrane helix</keyword>
<comment type="subcellular location">
    <subcellularLocation>
        <location evidence="1">Secreted</location>
    </subcellularLocation>
</comment>
<dbReference type="AlphaFoldDB" id="A0ABD3UH84"/>
<keyword evidence="3" id="KW-0929">Antimicrobial</keyword>
<evidence type="ECO:0000256" key="1">
    <source>
        <dbReference type="ARBA" id="ARBA00004613"/>
    </source>
</evidence>
<dbReference type="Proteomes" id="UP001634394">
    <property type="component" value="Unassembled WGS sequence"/>
</dbReference>
<dbReference type="GO" id="GO:0042742">
    <property type="term" value="P:defense response to bacterium"/>
    <property type="evidence" value="ECO:0007669"/>
    <property type="project" value="UniProtKB-KW"/>
</dbReference>
<keyword evidence="7" id="KW-1015">Disulfide bond</keyword>
<keyword evidence="11" id="KW-1185">Reference proteome</keyword>
<evidence type="ECO:0000256" key="7">
    <source>
        <dbReference type="ARBA" id="ARBA00023157"/>
    </source>
</evidence>
<organism evidence="10 11">
    <name type="scientific">Sinanodonta woodiana</name>
    <name type="common">Chinese pond mussel</name>
    <name type="synonym">Anodonta woodiana</name>
    <dbReference type="NCBI Taxonomy" id="1069815"/>
    <lineage>
        <taxon>Eukaryota</taxon>
        <taxon>Metazoa</taxon>
        <taxon>Spiralia</taxon>
        <taxon>Lophotrochozoa</taxon>
        <taxon>Mollusca</taxon>
        <taxon>Bivalvia</taxon>
        <taxon>Autobranchia</taxon>
        <taxon>Heteroconchia</taxon>
        <taxon>Palaeoheterodonta</taxon>
        <taxon>Unionida</taxon>
        <taxon>Unionoidea</taxon>
        <taxon>Unionidae</taxon>
        <taxon>Unioninae</taxon>
        <taxon>Sinanodonta</taxon>
    </lineage>
</organism>
<dbReference type="InterPro" id="IPR023355">
    <property type="entry name" value="Myo_ane_neurotoxin_sf"/>
</dbReference>
<proteinExistence type="predicted"/>
<name>A0ABD3UH84_SINWO</name>
<accession>A0ABD3UH84</accession>
<reference evidence="10 11" key="1">
    <citation type="submission" date="2024-11" db="EMBL/GenBank/DDBJ databases">
        <title>Chromosome-level genome assembly of the freshwater bivalve Anodonta woodiana.</title>
        <authorList>
            <person name="Chen X."/>
        </authorList>
    </citation>
    <scope>NUCLEOTIDE SEQUENCE [LARGE SCALE GENOMIC DNA]</scope>
    <source>
        <strain evidence="10">MN2024</strain>
        <tissue evidence="10">Gills</tissue>
    </source>
</reference>
<sequence length="92" mass="10436">MAEREEIHVRHKRQLALPAVYVGAIVSPYVYVGLLAIYGAALLLSNKVQKASSDNHSCANNRGWCRKSCDKHEYVDWVHTPVCGDYFCCRPR</sequence>
<keyword evidence="2" id="KW-0964">Secreted</keyword>
<keyword evidence="6" id="KW-0044">Antibiotic</keyword>
<gene>
    <name evidence="10" type="ORF">ACJMK2_018789</name>
</gene>